<organism evidence="1 2">
    <name type="scientific">Granulicatella elegans ATCC 700633</name>
    <dbReference type="NCBI Taxonomy" id="626369"/>
    <lineage>
        <taxon>Bacteria</taxon>
        <taxon>Bacillati</taxon>
        <taxon>Bacillota</taxon>
        <taxon>Bacilli</taxon>
        <taxon>Lactobacillales</taxon>
        <taxon>Carnobacteriaceae</taxon>
        <taxon>Granulicatella</taxon>
    </lineage>
</organism>
<dbReference type="HOGENOM" id="CLU_105846_2_1_9"/>
<dbReference type="OrthoDB" id="2166166at2"/>
<dbReference type="AlphaFoldDB" id="D0BMX1"/>
<reference evidence="1" key="1">
    <citation type="submission" date="2009-09" db="EMBL/GenBank/DDBJ databases">
        <authorList>
            <consortium name="The Broad Institute Genome Sequencing Platform"/>
            <person name="Ward D."/>
            <person name="Feldgarden M."/>
            <person name="Earl A."/>
            <person name="Young S.K."/>
            <person name="Zeng Q."/>
            <person name="Koehrsen M."/>
            <person name="Alvarado L."/>
            <person name="Berlin A."/>
            <person name="Bochicchio J."/>
            <person name="Borenstein D."/>
            <person name="Chapman S.B."/>
            <person name="Chen Z."/>
            <person name="Engels R."/>
            <person name="Freedman E."/>
            <person name="Gellesch M."/>
            <person name="Goldberg J."/>
            <person name="Griggs A."/>
            <person name="Gujja S."/>
            <person name="Heilman E."/>
            <person name="Heiman D."/>
            <person name="Hepburn T."/>
            <person name="Howarth C."/>
            <person name="Jen D."/>
            <person name="Larson L."/>
            <person name="Lewis B."/>
            <person name="Mehta T."/>
            <person name="Park D."/>
            <person name="Pearson M."/>
            <person name="Roberts A."/>
            <person name="Saif S."/>
            <person name="Shea T."/>
            <person name="Shenoy N."/>
            <person name="Sisk P."/>
            <person name="Stolte C."/>
            <person name="Sykes S."/>
            <person name="Thomson T."/>
            <person name="Walk T."/>
            <person name="White J."/>
            <person name="Yandava C."/>
            <person name="Sibley C.D."/>
            <person name="Field T.R."/>
            <person name="Grinwis M."/>
            <person name="Eshaghurshan C.S."/>
            <person name="Surette M.G."/>
            <person name="Haas B."/>
            <person name="Nusbaum C."/>
            <person name="Birren B."/>
        </authorList>
    </citation>
    <scope>NUCLEOTIDE SEQUENCE [LARGE SCALE GENOMIC DNA]</scope>
    <source>
        <strain evidence="1">ATCC 700633</strain>
    </source>
</reference>
<sequence>MKDLEQLKQQVLKEVEEDFSHQLAVATKEEEERTNVMNATLAEQEVAKKTQLKQRAKQLWDKEKQSLVNASKKEILQEKRRLLDSVFDEVYSLMSGWSGVTLVQFIQSAVAQLPKQEKITLVLGEATASQLSQEDIHQLTNASELEVSQTTLKQKVGFVLQQSGIEYNYLFDALLKDLKQEYSPELAKKAFER</sequence>
<evidence type="ECO:0000313" key="2">
    <source>
        <dbReference type="Proteomes" id="UP000002939"/>
    </source>
</evidence>
<dbReference type="RefSeq" id="WP_006703583.1">
    <property type="nucleotide sequence ID" value="NZ_KI391971.1"/>
</dbReference>
<evidence type="ECO:0000313" key="1">
    <source>
        <dbReference type="EMBL" id="EEW92825.1"/>
    </source>
</evidence>
<keyword evidence="2" id="KW-1185">Reference proteome</keyword>
<dbReference type="eggNOG" id="COG1390">
    <property type="taxonomic scope" value="Bacteria"/>
</dbReference>
<evidence type="ECO:0008006" key="3">
    <source>
        <dbReference type="Google" id="ProtNLM"/>
    </source>
</evidence>
<dbReference type="Proteomes" id="UP000002939">
    <property type="component" value="Unassembled WGS sequence"/>
</dbReference>
<reference evidence="1" key="2">
    <citation type="submission" date="2011-10" db="EMBL/GenBank/DDBJ databases">
        <title>The Genome Sequence of Granulicatella elegans ATCC 700633.</title>
        <authorList>
            <consortium name="The Broad Institute Genome Sequencing Platform"/>
            <consortium name="The Broad Institute Genome Sequencing Center for Infectious Disease"/>
            <person name="Earl A."/>
            <person name="Ward D."/>
            <person name="Feldgarden M."/>
            <person name="Gevers D."/>
            <person name="Sibley C.D."/>
            <person name="Field T.R."/>
            <person name="Grinwis M."/>
            <person name="Eshaghurshan C.S."/>
            <person name="Surette M.G."/>
            <person name="Young S.K."/>
            <person name="Zeng Q."/>
            <person name="Gargeya S."/>
            <person name="Fitzgerald M."/>
            <person name="Haas B."/>
            <person name="Abouelleil A."/>
            <person name="Alvarado L."/>
            <person name="Arachchi H.M."/>
            <person name="Berlin A."/>
            <person name="Brown A."/>
            <person name="Chapman S.B."/>
            <person name="Chen Z."/>
            <person name="Dunbar C."/>
            <person name="Freedman E."/>
            <person name="Gearin G."/>
            <person name="Goldberg J."/>
            <person name="Griggs A."/>
            <person name="Gujja S."/>
            <person name="Heiman D."/>
            <person name="Howarth C."/>
            <person name="Larson L."/>
            <person name="Lui A."/>
            <person name="MacDonald P.J.P."/>
            <person name="Montmayeur A."/>
            <person name="Murphy C."/>
            <person name="Neiman D."/>
            <person name="Pearson M."/>
            <person name="Priest M."/>
            <person name="Roberts A."/>
            <person name="Saif S."/>
            <person name="Shea T."/>
            <person name="Shenoy N."/>
            <person name="Sisk P."/>
            <person name="Stolte C."/>
            <person name="Sykes S."/>
            <person name="Wortman J."/>
            <person name="Nusbaum C."/>
            <person name="Birren B."/>
        </authorList>
    </citation>
    <scope>NUCLEOTIDE SEQUENCE [LARGE SCALE GENOMIC DNA]</scope>
    <source>
        <strain evidence="1">ATCC 700633</strain>
    </source>
</reference>
<proteinExistence type="predicted"/>
<gene>
    <name evidence="1" type="ORF">HMPREF0446_01306</name>
</gene>
<dbReference type="STRING" id="626369.HMPREF0446_01306"/>
<name>D0BMX1_9LACT</name>
<comment type="caution">
    <text evidence="1">The sequence shown here is derived from an EMBL/GenBank/DDBJ whole genome shotgun (WGS) entry which is preliminary data.</text>
</comment>
<protein>
    <recommendedName>
        <fullName evidence="3">V-type proton ATPase subunit E</fullName>
    </recommendedName>
</protein>
<dbReference type="SUPFAM" id="SSF160527">
    <property type="entry name" value="V-type ATPase subunit E-like"/>
    <property type="match status" value="1"/>
</dbReference>
<accession>D0BMX1</accession>
<dbReference type="EMBL" id="ACRF02000005">
    <property type="protein sequence ID" value="EEW92825.1"/>
    <property type="molecule type" value="Genomic_DNA"/>
</dbReference>